<keyword evidence="3" id="KW-1185">Reference proteome</keyword>
<keyword evidence="1" id="KW-0812">Transmembrane</keyword>
<accession>A0ABV4BLT0</accession>
<feature type="transmembrane region" description="Helical" evidence="1">
    <location>
        <begin position="5"/>
        <end position="23"/>
    </location>
</feature>
<evidence type="ECO:0000256" key="1">
    <source>
        <dbReference type="SAM" id="Phobius"/>
    </source>
</evidence>
<dbReference type="RefSeq" id="WP_369703638.1">
    <property type="nucleotide sequence ID" value="NZ_JBGEWD010000004.1"/>
</dbReference>
<sequence>MKKVFVKSLIIYMVLFCMINYANTSSLNPLTIVRILVISLLCALALSGLTVLLKVNFLKNNKDKLKDSKKHEK</sequence>
<keyword evidence="1" id="KW-1133">Transmembrane helix</keyword>
<name>A0ABV4BLT0_9CLOT</name>
<dbReference type="EMBL" id="JBGEWD010000004">
    <property type="protein sequence ID" value="MEY7999751.1"/>
    <property type="molecule type" value="Genomic_DNA"/>
</dbReference>
<evidence type="ECO:0000313" key="2">
    <source>
        <dbReference type="EMBL" id="MEY7999751.1"/>
    </source>
</evidence>
<keyword evidence="1" id="KW-0472">Membrane</keyword>
<dbReference type="Proteomes" id="UP001564657">
    <property type="component" value="Unassembled WGS sequence"/>
</dbReference>
<protein>
    <recommendedName>
        <fullName evidence="4">DUF1049 domain-containing protein</fullName>
    </recommendedName>
</protein>
<evidence type="ECO:0000313" key="3">
    <source>
        <dbReference type="Proteomes" id="UP001564657"/>
    </source>
</evidence>
<comment type="caution">
    <text evidence="2">The sequence shown here is derived from an EMBL/GenBank/DDBJ whole genome shotgun (WGS) entry which is preliminary data.</text>
</comment>
<feature type="transmembrane region" description="Helical" evidence="1">
    <location>
        <begin position="35"/>
        <end position="57"/>
    </location>
</feature>
<reference evidence="2 3" key="1">
    <citation type="submission" date="2024-08" db="EMBL/GenBank/DDBJ databases">
        <title>Clostridium lapicellarii sp. nov., and Clostridium renhuaiense sp. nov., two species isolated from the mud in a fermentation cellar used for producing sauce-flavour Chinese liquors.</title>
        <authorList>
            <person name="Yang F."/>
            <person name="Wang H."/>
            <person name="Chen L.Q."/>
            <person name="Zhou N."/>
            <person name="Lu J.J."/>
            <person name="Pu X.X."/>
            <person name="Wan B."/>
            <person name="Wang L."/>
            <person name="Liu S.J."/>
        </authorList>
    </citation>
    <scope>NUCLEOTIDE SEQUENCE [LARGE SCALE GENOMIC DNA]</scope>
    <source>
        <strain evidence="2 3">MT-5</strain>
    </source>
</reference>
<proteinExistence type="predicted"/>
<organism evidence="2 3">
    <name type="scientific">Clostridium moutaii</name>
    <dbReference type="NCBI Taxonomy" id="3240932"/>
    <lineage>
        <taxon>Bacteria</taxon>
        <taxon>Bacillati</taxon>
        <taxon>Bacillota</taxon>
        <taxon>Clostridia</taxon>
        <taxon>Eubacteriales</taxon>
        <taxon>Clostridiaceae</taxon>
        <taxon>Clostridium</taxon>
    </lineage>
</organism>
<evidence type="ECO:0008006" key="4">
    <source>
        <dbReference type="Google" id="ProtNLM"/>
    </source>
</evidence>
<gene>
    <name evidence="2" type="ORF">AB8U03_06010</name>
</gene>